<name>A0A9W7GU62_HIBTR</name>
<dbReference type="PANTHER" id="PTHR31900:SF27">
    <property type="entry name" value="FBD DOMAIN-CONTAINING PROTEIN"/>
    <property type="match status" value="1"/>
</dbReference>
<accession>A0A9W7GU62</accession>
<dbReference type="InterPro" id="IPR050232">
    <property type="entry name" value="FBL13/AtMIF1-like"/>
</dbReference>
<dbReference type="InterPro" id="IPR032675">
    <property type="entry name" value="LRR_dom_sf"/>
</dbReference>
<reference evidence="2" key="1">
    <citation type="submission" date="2023-05" db="EMBL/GenBank/DDBJ databases">
        <title>Genome and transcriptome analyses reveal genes involved in the formation of fine ridges on petal epidermal cells in Hibiscus trionum.</title>
        <authorList>
            <person name="Koshimizu S."/>
            <person name="Masuda S."/>
            <person name="Ishii T."/>
            <person name="Shirasu K."/>
            <person name="Hoshino A."/>
            <person name="Arita M."/>
        </authorList>
    </citation>
    <scope>NUCLEOTIDE SEQUENCE</scope>
    <source>
        <strain evidence="2">Hamamatsu line</strain>
    </source>
</reference>
<dbReference type="EMBL" id="BSYR01000003">
    <property type="protein sequence ID" value="GMI65338.1"/>
    <property type="molecule type" value="Genomic_DNA"/>
</dbReference>
<dbReference type="Pfam" id="PF08387">
    <property type="entry name" value="FBD"/>
    <property type="match status" value="1"/>
</dbReference>
<dbReference type="AlphaFoldDB" id="A0A9W7GU62"/>
<dbReference type="Pfam" id="PF24758">
    <property type="entry name" value="LRR_At5g56370"/>
    <property type="match status" value="1"/>
</dbReference>
<keyword evidence="3" id="KW-1185">Reference proteome</keyword>
<dbReference type="PANTHER" id="PTHR31900">
    <property type="entry name" value="F-BOX/RNI SUPERFAMILY PROTEIN-RELATED"/>
    <property type="match status" value="1"/>
</dbReference>
<dbReference type="OrthoDB" id="650312at2759"/>
<proteinExistence type="predicted"/>
<feature type="domain" description="F-box" evidence="1">
    <location>
        <begin position="10"/>
        <end position="67"/>
    </location>
</feature>
<dbReference type="PROSITE" id="PS50181">
    <property type="entry name" value="FBOX"/>
    <property type="match status" value="1"/>
</dbReference>
<evidence type="ECO:0000313" key="2">
    <source>
        <dbReference type="EMBL" id="GMI65338.1"/>
    </source>
</evidence>
<dbReference type="Pfam" id="PF00646">
    <property type="entry name" value="F-box"/>
    <property type="match status" value="1"/>
</dbReference>
<dbReference type="Gene3D" id="1.20.1280.50">
    <property type="match status" value="1"/>
</dbReference>
<gene>
    <name evidence="2" type="ORF">HRI_000203100</name>
</gene>
<evidence type="ECO:0000259" key="1">
    <source>
        <dbReference type="PROSITE" id="PS50181"/>
    </source>
</evidence>
<dbReference type="SUPFAM" id="SSF52058">
    <property type="entry name" value="L domain-like"/>
    <property type="match status" value="1"/>
</dbReference>
<dbReference type="SUPFAM" id="SSF81383">
    <property type="entry name" value="F-box domain"/>
    <property type="match status" value="1"/>
</dbReference>
<organism evidence="2 3">
    <name type="scientific">Hibiscus trionum</name>
    <name type="common">Flower of an hour</name>
    <dbReference type="NCBI Taxonomy" id="183268"/>
    <lineage>
        <taxon>Eukaryota</taxon>
        <taxon>Viridiplantae</taxon>
        <taxon>Streptophyta</taxon>
        <taxon>Embryophyta</taxon>
        <taxon>Tracheophyta</taxon>
        <taxon>Spermatophyta</taxon>
        <taxon>Magnoliopsida</taxon>
        <taxon>eudicotyledons</taxon>
        <taxon>Gunneridae</taxon>
        <taxon>Pentapetalae</taxon>
        <taxon>rosids</taxon>
        <taxon>malvids</taxon>
        <taxon>Malvales</taxon>
        <taxon>Malvaceae</taxon>
        <taxon>Malvoideae</taxon>
        <taxon>Hibiscus</taxon>
    </lineage>
</organism>
<dbReference type="Gene3D" id="3.80.10.10">
    <property type="entry name" value="Ribonuclease Inhibitor"/>
    <property type="match status" value="1"/>
</dbReference>
<comment type="caution">
    <text evidence="2">The sequence shown here is derived from an EMBL/GenBank/DDBJ whole genome shotgun (WGS) entry which is preliminary data.</text>
</comment>
<sequence>MAKNVNMKGVDRISGLPDSILSHILSFLSTEEAVQTSVLSKRWRNLFTLVSNLNFEFDEKHIHWRKRHKSSTVRTFMCFVDRVLFFHAANVDNFRLKCGKRVDSDRIYGWISAAIRRGVKHLDLNISLDKFTFPGALFSCRTLVSLKLETGFVLDVPKGVHFPNLETLHLYKVKFLNDDSVKNLFSSCTSLADVVICRCNMKNISSFNISHHSLKRLTILYSFDGSNCWFMIDTPNLAYFRYNDDMVAGYSLENLESIVKADIQFSIKYDDNQADMTSIFQGVSMASSLSLCATSLKLLLSCEPLPVFSTMVELNIWPVNLWLGHSIDKGLELLLSRSPQLEKLCFFQQLLISLPEEVPSCLLSKLKAIYILSFKNDEDCMRKAKYILKNGGALENFTIRT</sequence>
<dbReference type="InterPro" id="IPR055411">
    <property type="entry name" value="LRR_FXL15/At3g58940/PEG3-like"/>
</dbReference>
<dbReference type="Proteomes" id="UP001165190">
    <property type="component" value="Unassembled WGS sequence"/>
</dbReference>
<dbReference type="InterPro" id="IPR036047">
    <property type="entry name" value="F-box-like_dom_sf"/>
</dbReference>
<dbReference type="SMART" id="SM00256">
    <property type="entry name" value="FBOX"/>
    <property type="match status" value="1"/>
</dbReference>
<dbReference type="InterPro" id="IPR006566">
    <property type="entry name" value="FBD"/>
</dbReference>
<dbReference type="InterPro" id="IPR053781">
    <property type="entry name" value="F-box_AtFBL13-like"/>
</dbReference>
<evidence type="ECO:0000313" key="3">
    <source>
        <dbReference type="Proteomes" id="UP001165190"/>
    </source>
</evidence>
<protein>
    <recommendedName>
        <fullName evidence="1">F-box domain-containing protein</fullName>
    </recommendedName>
</protein>
<dbReference type="InterPro" id="IPR001810">
    <property type="entry name" value="F-box_dom"/>
</dbReference>
<dbReference type="CDD" id="cd22160">
    <property type="entry name" value="F-box_AtFBL13-like"/>
    <property type="match status" value="1"/>
</dbReference>